<dbReference type="PANTHER" id="PTHR10099:SF1">
    <property type="entry name" value="PHOSPHORIBOSYLFORMYLGLYCINAMIDINE SYNTHASE"/>
    <property type="match status" value="1"/>
</dbReference>
<dbReference type="GO" id="GO:0005524">
    <property type="term" value="F:ATP binding"/>
    <property type="evidence" value="ECO:0007669"/>
    <property type="project" value="UniProtKB-KW"/>
</dbReference>
<dbReference type="GO" id="GO:0004642">
    <property type="term" value="F:phosphoribosylformylglycinamidine synthase activity"/>
    <property type="evidence" value="ECO:0007669"/>
    <property type="project" value="UniProtKB-UniRule"/>
</dbReference>
<dbReference type="SUPFAM" id="SSF52317">
    <property type="entry name" value="Class I glutamine amidotransferase-like"/>
    <property type="match status" value="1"/>
</dbReference>
<evidence type="ECO:0000256" key="4">
    <source>
        <dbReference type="ARBA" id="ARBA00022755"/>
    </source>
</evidence>
<dbReference type="EC" id="3.5.1.2" evidence="8"/>
<dbReference type="KEGG" id="lpav:PLANPX_0880"/>
<feature type="active site" description="Nucleophile" evidence="8">
    <location>
        <position position="95"/>
    </location>
</feature>
<comment type="catalytic activity">
    <reaction evidence="8">
        <text>L-glutamine + H2O = L-glutamate + NH4(+)</text>
        <dbReference type="Rhea" id="RHEA:15889"/>
        <dbReference type="ChEBI" id="CHEBI:15377"/>
        <dbReference type="ChEBI" id="CHEBI:28938"/>
        <dbReference type="ChEBI" id="CHEBI:29985"/>
        <dbReference type="ChEBI" id="CHEBI:58359"/>
        <dbReference type="EC" id="3.5.1.2"/>
    </reaction>
</comment>
<keyword evidence="10" id="KW-1185">Reference proteome</keyword>
<evidence type="ECO:0000256" key="1">
    <source>
        <dbReference type="ARBA" id="ARBA00022490"/>
    </source>
</evidence>
<evidence type="ECO:0000256" key="2">
    <source>
        <dbReference type="ARBA" id="ARBA00022598"/>
    </source>
</evidence>
<keyword evidence="5 8" id="KW-0378">Hydrolase</keyword>
<evidence type="ECO:0000313" key="10">
    <source>
        <dbReference type="Proteomes" id="UP000326837"/>
    </source>
</evidence>
<dbReference type="Pfam" id="PF13507">
    <property type="entry name" value="GATase_5"/>
    <property type="match status" value="1"/>
</dbReference>
<comment type="pathway">
    <text evidence="8">Purine metabolism; IMP biosynthesis via de novo pathway; 5-amino-1-(5-phospho-D-ribosyl)imidazole from N(2)-formyl-N(1)-(5-phospho-D-ribosyl)glycinamide: step 1/2.</text>
</comment>
<sequence length="255" mass="28104">MTPRVLVLRAPGSNCDVETAYAFEQAGATTERLHVNRWLEAPQLAADYQILCLPGGFSYGDDLGAGRILGNQLRHHLADSLAAFRDRGKLILGICNGFQILVKSGLLDIDDEQGPAATLNWNKSGRFIDRWVNLRVASDRCVFLQGIESIELPIAHAEGQFLGRDDAALDRFEDAGQLALRYAEADGGCNSQPYNPNGAARDVAGMCDRSGRVFGLMPHPERFIDRTQHPQWTRRAKFDEGAGLQLFRNAVGYFA</sequence>
<dbReference type="Proteomes" id="UP000326837">
    <property type="component" value="Chromosome"/>
</dbReference>
<reference evidence="10" key="1">
    <citation type="submission" date="2019-10" db="EMBL/GenBank/DDBJ databases">
        <title>Lacipirellula parvula gen. nov., sp. nov., representing a lineage of planctomycetes widespread in freshwater anoxic habitats, and description of the family Lacipirellulaceae.</title>
        <authorList>
            <person name="Dedysh S.N."/>
            <person name="Kulichevskaya I.S."/>
            <person name="Beletsky A.V."/>
            <person name="Rakitin A.L."/>
            <person name="Mardanov A.V."/>
            <person name="Ivanova A.A."/>
            <person name="Saltykova V.X."/>
            <person name="Rijpstra W.I.C."/>
            <person name="Sinninghe Damste J.S."/>
            <person name="Ravin N.V."/>
        </authorList>
    </citation>
    <scope>NUCLEOTIDE SEQUENCE [LARGE SCALE GENOMIC DNA]</scope>
    <source>
        <strain evidence="10">PX69</strain>
    </source>
</reference>
<keyword evidence="2 8" id="KW-0436">Ligase</keyword>
<keyword evidence="3 8" id="KW-0547">Nucleotide-binding</keyword>
<evidence type="ECO:0000256" key="3">
    <source>
        <dbReference type="ARBA" id="ARBA00022741"/>
    </source>
</evidence>
<comment type="subunit">
    <text evidence="8">Part of the FGAM synthase complex composed of 1 PurL, 1 PurQ and 2 PurS subunits.</text>
</comment>
<feature type="active site" evidence="8">
    <location>
        <position position="219"/>
    </location>
</feature>
<dbReference type="PANTHER" id="PTHR10099">
    <property type="entry name" value="PHOSPHORIBOSYLFORMYLGLYCINAMIDINE SYNTHASE"/>
    <property type="match status" value="1"/>
</dbReference>
<comment type="subcellular location">
    <subcellularLocation>
        <location evidence="8">Cytoplasm</location>
    </subcellularLocation>
</comment>
<keyword evidence="1 8" id="KW-0963">Cytoplasm</keyword>
<dbReference type="InterPro" id="IPR029062">
    <property type="entry name" value="Class_I_gatase-like"/>
</dbReference>
<evidence type="ECO:0000313" key="9">
    <source>
        <dbReference type="EMBL" id="BBO31268.1"/>
    </source>
</evidence>
<comment type="function">
    <text evidence="8">Part of the phosphoribosylformylglycinamidine synthase complex involved in the purines biosynthetic pathway. Catalyzes the ATP-dependent conversion of formylglycinamide ribonucleotide (FGAR) and glutamine to yield formylglycinamidine ribonucleotide (FGAM) and glutamate. The FGAM synthase complex is composed of three subunits. PurQ produces an ammonia molecule by converting glutamine to glutamate. PurL transfers the ammonia molecule to FGAR to form FGAM in an ATP-dependent manner. PurS interacts with PurQ and PurL and is thought to assist in the transfer of the ammonia molecule from PurQ to PurL.</text>
</comment>
<dbReference type="GO" id="GO:0005737">
    <property type="term" value="C:cytoplasm"/>
    <property type="evidence" value="ECO:0007669"/>
    <property type="project" value="UniProtKB-SubCell"/>
</dbReference>
<keyword evidence="4 8" id="KW-0658">Purine biosynthesis</keyword>
<gene>
    <name evidence="8" type="primary">purQ</name>
    <name evidence="9" type="ORF">PLANPX_0880</name>
</gene>
<dbReference type="HAMAP" id="MF_00421">
    <property type="entry name" value="PurQ"/>
    <property type="match status" value="1"/>
</dbReference>
<dbReference type="PROSITE" id="PS51273">
    <property type="entry name" value="GATASE_TYPE_1"/>
    <property type="match status" value="1"/>
</dbReference>
<evidence type="ECO:0000256" key="5">
    <source>
        <dbReference type="ARBA" id="ARBA00022801"/>
    </source>
</evidence>
<evidence type="ECO:0000256" key="7">
    <source>
        <dbReference type="ARBA" id="ARBA00022962"/>
    </source>
</evidence>
<keyword evidence="7 8" id="KW-0315">Glutamine amidotransferase</keyword>
<dbReference type="GO" id="GO:0006189">
    <property type="term" value="P:'de novo' IMP biosynthetic process"/>
    <property type="evidence" value="ECO:0007669"/>
    <property type="project" value="UniProtKB-UniRule"/>
</dbReference>
<accession>A0A5K7X3R9</accession>
<feature type="active site" evidence="8">
    <location>
        <position position="221"/>
    </location>
</feature>
<dbReference type="SMART" id="SM01211">
    <property type="entry name" value="GATase_5"/>
    <property type="match status" value="1"/>
</dbReference>
<protein>
    <recommendedName>
        <fullName evidence="8">Phosphoribosylformylglycinamidine synthase subunit PurQ</fullName>
        <shortName evidence="8">FGAM synthase</shortName>
        <ecNumber evidence="8">6.3.5.3</ecNumber>
    </recommendedName>
    <alternativeName>
        <fullName evidence="8">Formylglycinamide ribonucleotide amidotransferase subunit I</fullName>
        <shortName evidence="8">FGAR amidotransferase I</shortName>
        <shortName evidence="8">FGAR-AT I</shortName>
    </alternativeName>
    <alternativeName>
        <fullName evidence="8">Glutaminase PurQ</fullName>
        <ecNumber evidence="8">3.5.1.2</ecNumber>
    </alternativeName>
    <alternativeName>
        <fullName evidence="8">Phosphoribosylformylglycinamidine synthase subunit I</fullName>
    </alternativeName>
</protein>
<dbReference type="RefSeq" id="WP_152097438.1">
    <property type="nucleotide sequence ID" value="NZ_AP021861.1"/>
</dbReference>
<dbReference type="AlphaFoldDB" id="A0A5K7X3R9"/>
<name>A0A5K7X3R9_9BACT</name>
<dbReference type="InterPro" id="IPR010075">
    <property type="entry name" value="PRibForGlyAmidine_synth_PurQ"/>
</dbReference>
<dbReference type="PIRSF" id="PIRSF001586">
    <property type="entry name" value="FGAM_synth_I"/>
    <property type="match status" value="1"/>
</dbReference>
<dbReference type="UniPathway" id="UPA00074">
    <property type="reaction ID" value="UER00128"/>
</dbReference>
<comment type="catalytic activity">
    <reaction evidence="8">
        <text>N(2)-formyl-N(1)-(5-phospho-beta-D-ribosyl)glycinamide + L-glutamine + ATP + H2O = 2-formamido-N(1)-(5-O-phospho-beta-D-ribosyl)acetamidine + L-glutamate + ADP + phosphate + H(+)</text>
        <dbReference type="Rhea" id="RHEA:17129"/>
        <dbReference type="ChEBI" id="CHEBI:15377"/>
        <dbReference type="ChEBI" id="CHEBI:15378"/>
        <dbReference type="ChEBI" id="CHEBI:29985"/>
        <dbReference type="ChEBI" id="CHEBI:30616"/>
        <dbReference type="ChEBI" id="CHEBI:43474"/>
        <dbReference type="ChEBI" id="CHEBI:58359"/>
        <dbReference type="ChEBI" id="CHEBI:147286"/>
        <dbReference type="ChEBI" id="CHEBI:147287"/>
        <dbReference type="ChEBI" id="CHEBI:456216"/>
        <dbReference type="EC" id="6.3.5.3"/>
    </reaction>
</comment>
<dbReference type="CDD" id="cd01740">
    <property type="entry name" value="GATase1_FGAR_AT"/>
    <property type="match status" value="1"/>
</dbReference>
<keyword evidence="6 8" id="KW-0067">ATP-binding</keyword>
<evidence type="ECO:0000256" key="8">
    <source>
        <dbReference type="HAMAP-Rule" id="MF_00421"/>
    </source>
</evidence>
<dbReference type="EC" id="6.3.5.3" evidence="8"/>
<evidence type="ECO:0000256" key="6">
    <source>
        <dbReference type="ARBA" id="ARBA00022840"/>
    </source>
</evidence>
<dbReference type="NCBIfam" id="TIGR01737">
    <property type="entry name" value="FGAM_synth_I"/>
    <property type="match status" value="1"/>
</dbReference>
<proteinExistence type="inferred from homology"/>
<dbReference type="EMBL" id="AP021861">
    <property type="protein sequence ID" value="BBO31268.1"/>
    <property type="molecule type" value="Genomic_DNA"/>
</dbReference>
<dbReference type="Gene3D" id="3.40.50.880">
    <property type="match status" value="1"/>
</dbReference>
<organism evidence="9 10">
    <name type="scientific">Lacipirellula parvula</name>
    <dbReference type="NCBI Taxonomy" id="2650471"/>
    <lineage>
        <taxon>Bacteria</taxon>
        <taxon>Pseudomonadati</taxon>
        <taxon>Planctomycetota</taxon>
        <taxon>Planctomycetia</taxon>
        <taxon>Pirellulales</taxon>
        <taxon>Lacipirellulaceae</taxon>
        <taxon>Lacipirellula</taxon>
    </lineage>
</organism>
<dbReference type="GO" id="GO:0004359">
    <property type="term" value="F:glutaminase activity"/>
    <property type="evidence" value="ECO:0007669"/>
    <property type="project" value="UniProtKB-EC"/>
</dbReference>